<dbReference type="EMBL" id="VYZN01000014">
    <property type="protein sequence ID" value="KAE9539975.1"/>
    <property type="molecule type" value="Genomic_DNA"/>
</dbReference>
<dbReference type="PANTHER" id="PTHR47163:SF2">
    <property type="entry name" value="SI:DKEY-17M8.2"/>
    <property type="match status" value="1"/>
</dbReference>
<dbReference type="PANTHER" id="PTHR47163">
    <property type="entry name" value="DDE_TNP_IS1595 DOMAIN-CONTAINING PROTEIN"/>
    <property type="match status" value="1"/>
</dbReference>
<dbReference type="Pfam" id="PF12762">
    <property type="entry name" value="DDE_Tnp_IS1595"/>
    <property type="match status" value="1"/>
</dbReference>
<feature type="region of interest" description="Disordered" evidence="1">
    <location>
        <begin position="170"/>
        <end position="201"/>
    </location>
</feature>
<feature type="compositionally biased region" description="Acidic residues" evidence="1">
    <location>
        <begin position="174"/>
        <end position="188"/>
    </location>
</feature>
<dbReference type="InterPro" id="IPR053164">
    <property type="entry name" value="IS1016-like_transposase"/>
</dbReference>
<name>A0A6G0TW42_APHGL</name>
<evidence type="ECO:0000313" key="4">
    <source>
        <dbReference type="Proteomes" id="UP000475862"/>
    </source>
</evidence>
<dbReference type="AlphaFoldDB" id="A0A6G0TW42"/>
<evidence type="ECO:0000259" key="2">
    <source>
        <dbReference type="SMART" id="SM01126"/>
    </source>
</evidence>
<dbReference type="InterPro" id="IPR024445">
    <property type="entry name" value="Tnp_ISXO2-like"/>
</dbReference>
<dbReference type="Proteomes" id="UP000475862">
    <property type="component" value="Unassembled WGS sequence"/>
</dbReference>
<organism evidence="3 4">
    <name type="scientific">Aphis glycines</name>
    <name type="common">Soybean aphid</name>
    <dbReference type="NCBI Taxonomy" id="307491"/>
    <lineage>
        <taxon>Eukaryota</taxon>
        <taxon>Metazoa</taxon>
        <taxon>Ecdysozoa</taxon>
        <taxon>Arthropoda</taxon>
        <taxon>Hexapoda</taxon>
        <taxon>Insecta</taxon>
        <taxon>Pterygota</taxon>
        <taxon>Neoptera</taxon>
        <taxon>Paraneoptera</taxon>
        <taxon>Hemiptera</taxon>
        <taxon>Sternorrhyncha</taxon>
        <taxon>Aphidomorpha</taxon>
        <taxon>Aphidoidea</taxon>
        <taxon>Aphididae</taxon>
        <taxon>Aphidini</taxon>
        <taxon>Aphis</taxon>
        <taxon>Aphis</taxon>
    </lineage>
</organism>
<evidence type="ECO:0000313" key="3">
    <source>
        <dbReference type="EMBL" id="KAE9539975.1"/>
    </source>
</evidence>
<gene>
    <name evidence="3" type="ORF">AGLY_005227</name>
</gene>
<protein>
    <recommendedName>
        <fullName evidence="2">ISXO2-like transposase domain-containing protein</fullName>
    </recommendedName>
</protein>
<proteinExistence type="predicted"/>
<comment type="caution">
    <text evidence="3">The sequence shown here is derived from an EMBL/GenBank/DDBJ whole genome shotgun (WGS) entry which is preliminary data.</text>
</comment>
<dbReference type="OrthoDB" id="6627846at2759"/>
<keyword evidence="4" id="KW-1185">Reference proteome</keyword>
<reference evidence="3 4" key="1">
    <citation type="submission" date="2019-08" db="EMBL/GenBank/DDBJ databases">
        <title>The genome of the soybean aphid Biotype 1, its phylome, world population structure and adaptation to the North American continent.</title>
        <authorList>
            <person name="Giordano R."/>
            <person name="Donthu R.K."/>
            <person name="Hernandez A.G."/>
            <person name="Wright C.L."/>
            <person name="Zimin A.V."/>
        </authorList>
    </citation>
    <scope>NUCLEOTIDE SEQUENCE [LARGE SCALE GENOMIC DNA]</scope>
    <source>
        <tissue evidence="3">Whole aphids</tissue>
    </source>
</reference>
<evidence type="ECO:0000256" key="1">
    <source>
        <dbReference type="SAM" id="MobiDB-lite"/>
    </source>
</evidence>
<accession>A0A6G0TW42</accession>
<feature type="domain" description="ISXO2-like transposase" evidence="2">
    <location>
        <begin position="141"/>
        <end position="315"/>
    </location>
</feature>
<dbReference type="SMART" id="SM01126">
    <property type="entry name" value="DDE_Tnp_IS1595"/>
    <property type="match status" value="1"/>
</dbReference>
<feature type="compositionally biased region" description="Basic and acidic residues" evidence="1">
    <location>
        <begin position="189"/>
        <end position="199"/>
    </location>
</feature>
<sequence>MNESCVNFFKKRGLLPNLNVCTKLNATGEVCGDDMKETLKNSRKRDANGQLVKTKCMRCQTRGFQKWQSIRSQNPFFTYVDKNGKNKSGLSLCEIIELVWCWVNKFKVAQTEKITGRGHHTVSDWFNLCRDVVAEQFNKRRKGLIVQIDESIFQGKRKYNRGRLRLGDCKPVDNEDTDGNTTDSSEDNSNEKNQNDKNKNYGSRVQGPWVFGMCYLREDGILERRFFIVNKRDRDTLLPIIIQEIEPGSTVHSDEWRAYSTLKKLRKNFIDPHTGAQTQTIECLWRHLKVNYNIRSRGATKLLDRQLLEEWWRSVNPTNTFENSIRHKC</sequence>